<feature type="compositionally biased region" description="Basic and acidic residues" evidence="1">
    <location>
        <begin position="28"/>
        <end position="39"/>
    </location>
</feature>
<keyword evidence="3" id="KW-1185">Reference proteome</keyword>
<name>A0AAV7S9F7_PLEWA</name>
<organism evidence="2 3">
    <name type="scientific">Pleurodeles waltl</name>
    <name type="common">Iberian ribbed newt</name>
    <dbReference type="NCBI Taxonomy" id="8319"/>
    <lineage>
        <taxon>Eukaryota</taxon>
        <taxon>Metazoa</taxon>
        <taxon>Chordata</taxon>
        <taxon>Craniata</taxon>
        <taxon>Vertebrata</taxon>
        <taxon>Euteleostomi</taxon>
        <taxon>Amphibia</taxon>
        <taxon>Batrachia</taxon>
        <taxon>Caudata</taxon>
        <taxon>Salamandroidea</taxon>
        <taxon>Salamandridae</taxon>
        <taxon>Pleurodelinae</taxon>
        <taxon>Pleurodeles</taxon>
    </lineage>
</organism>
<dbReference type="AlphaFoldDB" id="A0AAV7S9F7"/>
<reference evidence="2" key="1">
    <citation type="journal article" date="2022" name="bioRxiv">
        <title>Sequencing and chromosome-scale assembly of the giantPleurodeles waltlgenome.</title>
        <authorList>
            <person name="Brown T."/>
            <person name="Elewa A."/>
            <person name="Iarovenko S."/>
            <person name="Subramanian E."/>
            <person name="Araus A.J."/>
            <person name="Petzold A."/>
            <person name="Susuki M."/>
            <person name="Suzuki K.-i.T."/>
            <person name="Hayashi T."/>
            <person name="Toyoda A."/>
            <person name="Oliveira C."/>
            <person name="Osipova E."/>
            <person name="Leigh N.D."/>
            <person name="Simon A."/>
            <person name="Yun M.H."/>
        </authorList>
    </citation>
    <scope>NUCLEOTIDE SEQUENCE</scope>
    <source>
        <strain evidence="2">20211129_DDA</strain>
        <tissue evidence="2">Liver</tissue>
    </source>
</reference>
<feature type="region of interest" description="Disordered" evidence="1">
    <location>
        <begin position="25"/>
        <end position="44"/>
    </location>
</feature>
<protein>
    <submittedName>
        <fullName evidence="2">Uncharacterized protein</fullName>
    </submittedName>
</protein>
<proteinExistence type="predicted"/>
<evidence type="ECO:0000256" key="1">
    <source>
        <dbReference type="SAM" id="MobiDB-lite"/>
    </source>
</evidence>
<evidence type="ECO:0000313" key="3">
    <source>
        <dbReference type="Proteomes" id="UP001066276"/>
    </source>
</evidence>
<dbReference type="EMBL" id="JANPWB010000008">
    <property type="protein sequence ID" value="KAJ1161446.1"/>
    <property type="molecule type" value="Genomic_DNA"/>
</dbReference>
<sequence length="71" mass="8091">MDVECPGGTLRSRIPHFLPVRNDVSDDSDVRKENKEMKTGKRSLGVQERRHYIRGYPGASPTYLGKKTEET</sequence>
<evidence type="ECO:0000313" key="2">
    <source>
        <dbReference type="EMBL" id="KAJ1161446.1"/>
    </source>
</evidence>
<comment type="caution">
    <text evidence="2">The sequence shown here is derived from an EMBL/GenBank/DDBJ whole genome shotgun (WGS) entry which is preliminary data.</text>
</comment>
<accession>A0AAV7S9F7</accession>
<gene>
    <name evidence="2" type="ORF">NDU88_001932</name>
</gene>
<dbReference type="Proteomes" id="UP001066276">
    <property type="component" value="Chromosome 4_2"/>
</dbReference>